<name>X0V9L8_9ZZZZ</name>
<sequence>VGFNPSKKFPVIFYVYGEPWSSTVQDNWSRGQLWEQYMAQQGYVVISVDNRGTKVPRGRDWRKSIYRQIGILAAHDQAKAATEICKMFGFVDSERIGIWGWSGGGQMTLNCMFRYPEIYKTGIAVAFVSDQKLYDTIYQERFMGLLDENKEGYYNGSPINHASKLEGNLMVIHGTADDNVHYQSFEMLVNELIKHNKLFSMMSYPMRSHGIRERENTSLHLRRTMEKF</sequence>
<protein>
    <recommendedName>
        <fullName evidence="1">Peptidase S9 prolyl oligopeptidase catalytic domain-containing protein</fullName>
    </recommendedName>
</protein>
<proteinExistence type="predicted"/>
<dbReference type="InterPro" id="IPR001375">
    <property type="entry name" value="Peptidase_S9_cat"/>
</dbReference>
<dbReference type="GO" id="GO:0008239">
    <property type="term" value="F:dipeptidyl-peptidase activity"/>
    <property type="evidence" value="ECO:0007669"/>
    <property type="project" value="TreeGrafter"/>
</dbReference>
<feature type="domain" description="Peptidase S9 prolyl oligopeptidase catalytic" evidence="1">
    <location>
        <begin position="36"/>
        <end position="228"/>
    </location>
</feature>
<evidence type="ECO:0000313" key="2">
    <source>
        <dbReference type="EMBL" id="GAG14844.1"/>
    </source>
</evidence>
<dbReference type="AlphaFoldDB" id="X0V9L8"/>
<dbReference type="PANTHER" id="PTHR11731:SF193">
    <property type="entry name" value="DIPEPTIDYL PEPTIDASE 9"/>
    <property type="match status" value="1"/>
</dbReference>
<gene>
    <name evidence="2" type="ORF">S01H1_57748</name>
</gene>
<dbReference type="Gene3D" id="3.40.50.1820">
    <property type="entry name" value="alpha/beta hydrolase"/>
    <property type="match status" value="1"/>
</dbReference>
<evidence type="ECO:0000259" key="1">
    <source>
        <dbReference type="Pfam" id="PF00326"/>
    </source>
</evidence>
<feature type="non-terminal residue" evidence="2">
    <location>
        <position position="1"/>
    </location>
</feature>
<comment type="caution">
    <text evidence="2">The sequence shown here is derived from an EMBL/GenBank/DDBJ whole genome shotgun (WGS) entry which is preliminary data.</text>
</comment>
<dbReference type="InterPro" id="IPR050278">
    <property type="entry name" value="Serine_Prot_S9B/DPPIV"/>
</dbReference>
<dbReference type="InterPro" id="IPR029058">
    <property type="entry name" value="AB_hydrolase_fold"/>
</dbReference>
<dbReference type="EMBL" id="BARS01037682">
    <property type="protein sequence ID" value="GAG14844.1"/>
    <property type="molecule type" value="Genomic_DNA"/>
</dbReference>
<dbReference type="PANTHER" id="PTHR11731">
    <property type="entry name" value="PROTEASE FAMILY S9B,C DIPEPTIDYL-PEPTIDASE IV-RELATED"/>
    <property type="match status" value="1"/>
</dbReference>
<dbReference type="GO" id="GO:0006508">
    <property type="term" value="P:proteolysis"/>
    <property type="evidence" value="ECO:0007669"/>
    <property type="project" value="InterPro"/>
</dbReference>
<dbReference type="GO" id="GO:0008236">
    <property type="term" value="F:serine-type peptidase activity"/>
    <property type="evidence" value="ECO:0007669"/>
    <property type="project" value="InterPro"/>
</dbReference>
<dbReference type="SUPFAM" id="SSF53474">
    <property type="entry name" value="alpha/beta-Hydrolases"/>
    <property type="match status" value="1"/>
</dbReference>
<reference evidence="2" key="1">
    <citation type="journal article" date="2014" name="Front. Microbiol.">
        <title>High frequency of phylogenetically diverse reductive dehalogenase-homologous genes in deep subseafloor sedimentary metagenomes.</title>
        <authorList>
            <person name="Kawai M."/>
            <person name="Futagami T."/>
            <person name="Toyoda A."/>
            <person name="Takaki Y."/>
            <person name="Nishi S."/>
            <person name="Hori S."/>
            <person name="Arai W."/>
            <person name="Tsubouchi T."/>
            <person name="Morono Y."/>
            <person name="Uchiyama I."/>
            <person name="Ito T."/>
            <person name="Fujiyama A."/>
            <person name="Inagaki F."/>
            <person name="Takami H."/>
        </authorList>
    </citation>
    <scope>NUCLEOTIDE SEQUENCE</scope>
    <source>
        <strain evidence="2">Expedition CK06-06</strain>
    </source>
</reference>
<accession>X0V9L8</accession>
<organism evidence="2">
    <name type="scientific">marine sediment metagenome</name>
    <dbReference type="NCBI Taxonomy" id="412755"/>
    <lineage>
        <taxon>unclassified sequences</taxon>
        <taxon>metagenomes</taxon>
        <taxon>ecological metagenomes</taxon>
    </lineage>
</organism>
<dbReference type="Pfam" id="PF00326">
    <property type="entry name" value="Peptidase_S9"/>
    <property type="match status" value="1"/>
</dbReference>